<accession>W6PZC8</accession>
<name>W6PZC8_PENRF</name>
<gene>
    <name evidence="1" type="ORF">PROQFM164_S01g003430</name>
</gene>
<dbReference type="EMBL" id="HG792015">
    <property type="protein sequence ID" value="CDM29618.1"/>
    <property type="molecule type" value="Genomic_DNA"/>
</dbReference>
<reference evidence="1" key="1">
    <citation type="journal article" date="2014" name="Nat. Commun.">
        <title>Multiple recent horizontal transfers of a large genomic region in cheese making fungi.</title>
        <authorList>
            <person name="Cheeseman K."/>
            <person name="Ropars J."/>
            <person name="Renault P."/>
            <person name="Dupont J."/>
            <person name="Gouzy J."/>
            <person name="Branca A."/>
            <person name="Abraham A.L."/>
            <person name="Ceppi M."/>
            <person name="Conseiller E."/>
            <person name="Debuchy R."/>
            <person name="Malagnac F."/>
            <person name="Goarin A."/>
            <person name="Silar P."/>
            <person name="Lacoste S."/>
            <person name="Sallet E."/>
            <person name="Bensimon A."/>
            <person name="Giraud T."/>
            <person name="Brygoo Y."/>
        </authorList>
    </citation>
    <scope>NUCLEOTIDE SEQUENCE [LARGE SCALE GENOMIC DNA]</scope>
    <source>
        <strain evidence="1">FM164</strain>
    </source>
</reference>
<dbReference type="Proteomes" id="UP000030686">
    <property type="component" value="Unassembled WGS sequence"/>
</dbReference>
<dbReference type="AlphaFoldDB" id="W6PZC8"/>
<evidence type="ECO:0000313" key="2">
    <source>
        <dbReference type="Proteomes" id="UP000030686"/>
    </source>
</evidence>
<keyword evidence="2" id="KW-1185">Reference proteome</keyword>
<evidence type="ECO:0000313" key="1">
    <source>
        <dbReference type="EMBL" id="CDM29618.1"/>
    </source>
</evidence>
<proteinExistence type="predicted"/>
<protein>
    <submittedName>
        <fullName evidence="1">Genomic scaffold, ProqFM164S01</fullName>
    </submittedName>
</protein>
<organism evidence="1 2">
    <name type="scientific">Penicillium roqueforti (strain FM164)</name>
    <dbReference type="NCBI Taxonomy" id="1365484"/>
    <lineage>
        <taxon>Eukaryota</taxon>
        <taxon>Fungi</taxon>
        <taxon>Dikarya</taxon>
        <taxon>Ascomycota</taxon>
        <taxon>Pezizomycotina</taxon>
        <taxon>Eurotiomycetes</taxon>
        <taxon>Eurotiomycetidae</taxon>
        <taxon>Eurotiales</taxon>
        <taxon>Aspergillaceae</taxon>
        <taxon>Penicillium</taxon>
    </lineage>
</organism>
<sequence>MITEIALLPDTLALQRNQDLMREFEKALEINLATHNHKV</sequence>